<dbReference type="InterPro" id="IPR009060">
    <property type="entry name" value="UBA-like_sf"/>
</dbReference>
<dbReference type="SUPFAM" id="SSF46934">
    <property type="entry name" value="UBA-like"/>
    <property type="match status" value="1"/>
</dbReference>
<evidence type="ECO:0000256" key="1">
    <source>
        <dbReference type="SAM" id="Coils"/>
    </source>
</evidence>
<dbReference type="InterPro" id="IPR042575">
    <property type="entry name" value="UBAP1_C"/>
</dbReference>
<dbReference type="AlphaFoldDB" id="A0A2P6MZ71"/>
<evidence type="ECO:0000313" key="3">
    <source>
        <dbReference type="EMBL" id="PRP77008.1"/>
    </source>
</evidence>
<reference evidence="3 4" key="1">
    <citation type="journal article" date="2018" name="Genome Biol. Evol.">
        <title>Multiple Roots of Fruiting Body Formation in Amoebozoa.</title>
        <authorList>
            <person name="Hillmann F."/>
            <person name="Forbes G."/>
            <person name="Novohradska S."/>
            <person name="Ferling I."/>
            <person name="Riege K."/>
            <person name="Groth M."/>
            <person name="Westermann M."/>
            <person name="Marz M."/>
            <person name="Spaller T."/>
            <person name="Winckler T."/>
            <person name="Schaap P."/>
            <person name="Glockner G."/>
        </authorList>
    </citation>
    <scope>NUCLEOTIDE SEQUENCE [LARGE SCALE GENOMIC DNA]</scope>
    <source>
        <strain evidence="3 4">Jena</strain>
    </source>
</reference>
<gene>
    <name evidence="3" type="ORF">PROFUN_14697</name>
</gene>
<evidence type="ECO:0000259" key="2">
    <source>
        <dbReference type="PROSITE" id="PS50030"/>
    </source>
</evidence>
<proteinExistence type="predicted"/>
<sequence length="297" mass="34221">MEEPLEYRLEELRGQESQFSSPSYGEFTSQLTAEHSKFQLSEDVLQELASYESGRKPVIPFQYNFHVELETISNIHEQKIEEVEQKRRKQMEAEERAWKSLQSGKKSEDGTVRDLYSLNFESNGPTPTLDIPQGTNHFEAPPDTPLRRDFSSPKHEQVYHTLVELGMSPRIIDIGIDAVGYEDELRLVNFVTDFQRLSEQEYPDEDVTRALLQYAGDYEKAWVNLREMRNLSSISSDREQCEEALSLFGQDVGKAGLFLSAVKSLTELGFEERSVKMALMENDLDREKAAQHLLEQE</sequence>
<comment type="caution">
    <text evidence="3">The sequence shown here is derived from an EMBL/GenBank/DDBJ whole genome shotgun (WGS) entry which is preliminary data.</text>
</comment>
<accession>A0A2P6MZ71</accession>
<organism evidence="3 4">
    <name type="scientific">Planoprotostelium fungivorum</name>
    <dbReference type="NCBI Taxonomy" id="1890364"/>
    <lineage>
        <taxon>Eukaryota</taxon>
        <taxon>Amoebozoa</taxon>
        <taxon>Evosea</taxon>
        <taxon>Variosea</taxon>
        <taxon>Cavosteliida</taxon>
        <taxon>Cavosteliaceae</taxon>
        <taxon>Planoprotostelium</taxon>
    </lineage>
</organism>
<dbReference type="InterPro" id="IPR015940">
    <property type="entry name" value="UBA"/>
</dbReference>
<feature type="coiled-coil region" evidence="1">
    <location>
        <begin position="66"/>
        <end position="96"/>
    </location>
</feature>
<dbReference type="Gene3D" id="1.20.120.1920">
    <property type="entry name" value="UBAP1 SOUBA domain"/>
    <property type="match status" value="1"/>
</dbReference>
<protein>
    <recommendedName>
        <fullName evidence="2">UBA domain-containing protein</fullName>
    </recommendedName>
</protein>
<dbReference type="PROSITE" id="PS50030">
    <property type="entry name" value="UBA"/>
    <property type="match status" value="1"/>
</dbReference>
<feature type="domain" description="UBA" evidence="2">
    <location>
        <begin position="251"/>
        <end position="296"/>
    </location>
</feature>
<dbReference type="InParanoid" id="A0A2P6MZ71"/>
<keyword evidence="4" id="KW-1185">Reference proteome</keyword>
<keyword evidence="1" id="KW-0175">Coiled coil</keyword>
<dbReference type="EMBL" id="MDYQ01000287">
    <property type="protein sequence ID" value="PRP77008.1"/>
    <property type="molecule type" value="Genomic_DNA"/>
</dbReference>
<dbReference type="Proteomes" id="UP000241769">
    <property type="component" value="Unassembled WGS sequence"/>
</dbReference>
<name>A0A2P6MZ71_9EUKA</name>
<evidence type="ECO:0000313" key="4">
    <source>
        <dbReference type="Proteomes" id="UP000241769"/>
    </source>
</evidence>